<evidence type="ECO:0000256" key="4">
    <source>
        <dbReference type="ARBA" id="ARBA00023284"/>
    </source>
</evidence>
<keyword evidence="5" id="KW-0812">Transmembrane</keyword>
<dbReference type="Gene3D" id="3.40.30.10">
    <property type="entry name" value="Glutaredoxin"/>
    <property type="match status" value="1"/>
</dbReference>
<comment type="caution">
    <text evidence="7">The sequence shown here is derived from an EMBL/GenBank/DDBJ whole genome shotgun (WGS) entry which is preliminary data.</text>
</comment>
<dbReference type="GO" id="GO:0017004">
    <property type="term" value="P:cytochrome complex assembly"/>
    <property type="evidence" value="ECO:0007669"/>
    <property type="project" value="UniProtKB-KW"/>
</dbReference>
<dbReference type="InterPro" id="IPR017937">
    <property type="entry name" value="Thioredoxin_CS"/>
</dbReference>
<keyword evidence="4" id="KW-0676">Redox-active center</keyword>
<dbReference type="SUPFAM" id="SSF52833">
    <property type="entry name" value="Thioredoxin-like"/>
    <property type="match status" value="1"/>
</dbReference>
<dbReference type="OrthoDB" id="9811352at2"/>
<evidence type="ECO:0000256" key="2">
    <source>
        <dbReference type="ARBA" id="ARBA00022748"/>
    </source>
</evidence>
<dbReference type="PROSITE" id="PS00194">
    <property type="entry name" value="THIOREDOXIN_1"/>
    <property type="match status" value="1"/>
</dbReference>
<protein>
    <recommendedName>
        <fullName evidence="6">Thioredoxin domain-containing protein</fullName>
    </recommendedName>
</protein>
<accession>A0A512L860</accession>
<dbReference type="PROSITE" id="PS51352">
    <property type="entry name" value="THIOREDOXIN_2"/>
    <property type="match status" value="1"/>
</dbReference>
<comment type="subcellular location">
    <subcellularLocation>
        <location evidence="1">Cell envelope</location>
    </subcellularLocation>
</comment>
<keyword evidence="3" id="KW-1015">Disulfide bond</keyword>
<reference evidence="7 8" key="1">
    <citation type="submission" date="2019-07" db="EMBL/GenBank/DDBJ databases">
        <title>Whole genome shotgun sequence of Thiobacillus plumbophilus NBRC 107929.</title>
        <authorList>
            <person name="Hosoyama A."/>
            <person name="Uohara A."/>
            <person name="Ohji S."/>
            <person name="Ichikawa N."/>
        </authorList>
    </citation>
    <scope>NUCLEOTIDE SEQUENCE [LARGE SCALE GENOMIC DNA]</scope>
    <source>
        <strain evidence="7 8">NBRC 107929</strain>
    </source>
</reference>
<dbReference type="InterPro" id="IPR000866">
    <property type="entry name" value="AhpC/TSA"/>
</dbReference>
<dbReference type="GO" id="GO:0030313">
    <property type="term" value="C:cell envelope"/>
    <property type="evidence" value="ECO:0007669"/>
    <property type="project" value="UniProtKB-SubCell"/>
</dbReference>
<dbReference type="GO" id="GO:0016209">
    <property type="term" value="F:antioxidant activity"/>
    <property type="evidence" value="ECO:0007669"/>
    <property type="project" value="InterPro"/>
</dbReference>
<keyword evidence="2" id="KW-0201">Cytochrome c-type biogenesis</keyword>
<feature type="domain" description="Thioredoxin" evidence="6">
    <location>
        <begin position="41"/>
        <end position="179"/>
    </location>
</feature>
<keyword evidence="8" id="KW-1185">Reference proteome</keyword>
<dbReference type="PANTHER" id="PTHR42852:SF6">
    <property type="entry name" value="THIOL:DISULFIDE INTERCHANGE PROTEIN DSBE"/>
    <property type="match status" value="1"/>
</dbReference>
<dbReference type="InterPro" id="IPR036249">
    <property type="entry name" value="Thioredoxin-like_sf"/>
</dbReference>
<dbReference type="RefSeq" id="WP_147072946.1">
    <property type="nucleotide sequence ID" value="NZ_AP021884.1"/>
</dbReference>
<proteinExistence type="predicted"/>
<dbReference type="PANTHER" id="PTHR42852">
    <property type="entry name" value="THIOL:DISULFIDE INTERCHANGE PROTEIN DSBE"/>
    <property type="match status" value="1"/>
</dbReference>
<sequence>MKINLSPAARVWLKKLTPSPITLLLLGLIVYVWFRPPAWVSDENRAVQDVQVTLTDGRTLQLSQLRGKVVLVNFWATWCPYCRHEMPEMQSFYRDWHERGFEILALSIEDNPALIAAFMKKEGYTFAAGIASAETRQAFGGVSTVPKSFIVDKHGVIRQEISGQVYYARLEGLVAPLLKD</sequence>
<evidence type="ECO:0000256" key="1">
    <source>
        <dbReference type="ARBA" id="ARBA00004196"/>
    </source>
</evidence>
<evidence type="ECO:0000259" key="6">
    <source>
        <dbReference type="PROSITE" id="PS51352"/>
    </source>
</evidence>
<dbReference type="AlphaFoldDB" id="A0A512L860"/>
<dbReference type="InterPro" id="IPR013766">
    <property type="entry name" value="Thioredoxin_domain"/>
</dbReference>
<dbReference type="CDD" id="cd02966">
    <property type="entry name" value="TlpA_like_family"/>
    <property type="match status" value="1"/>
</dbReference>
<feature type="transmembrane region" description="Helical" evidence="5">
    <location>
        <begin position="12"/>
        <end position="34"/>
    </location>
</feature>
<dbReference type="InterPro" id="IPR050553">
    <property type="entry name" value="Thioredoxin_ResA/DsbE_sf"/>
</dbReference>
<dbReference type="Pfam" id="PF00578">
    <property type="entry name" value="AhpC-TSA"/>
    <property type="match status" value="1"/>
</dbReference>
<keyword evidence="5" id="KW-1133">Transmembrane helix</keyword>
<keyword evidence="5" id="KW-0472">Membrane</keyword>
<organism evidence="7 8">
    <name type="scientific">Sulfuriferula plumbiphila</name>
    <dbReference type="NCBI Taxonomy" id="171865"/>
    <lineage>
        <taxon>Bacteria</taxon>
        <taxon>Pseudomonadati</taxon>
        <taxon>Pseudomonadota</taxon>
        <taxon>Betaproteobacteria</taxon>
        <taxon>Nitrosomonadales</taxon>
        <taxon>Sulfuricellaceae</taxon>
        <taxon>Sulfuriferula</taxon>
    </lineage>
</organism>
<evidence type="ECO:0000256" key="5">
    <source>
        <dbReference type="SAM" id="Phobius"/>
    </source>
</evidence>
<dbReference type="EMBL" id="BKAD01000016">
    <property type="protein sequence ID" value="GEP30668.1"/>
    <property type="molecule type" value="Genomic_DNA"/>
</dbReference>
<evidence type="ECO:0000313" key="8">
    <source>
        <dbReference type="Proteomes" id="UP000321337"/>
    </source>
</evidence>
<dbReference type="Proteomes" id="UP000321337">
    <property type="component" value="Unassembled WGS sequence"/>
</dbReference>
<gene>
    <name evidence="7" type="ORF">TPL01_18060</name>
</gene>
<evidence type="ECO:0000256" key="3">
    <source>
        <dbReference type="ARBA" id="ARBA00023157"/>
    </source>
</evidence>
<evidence type="ECO:0000313" key="7">
    <source>
        <dbReference type="EMBL" id="GEP30668.1"/>
    </source>
</evidence>
<dbReference type="GO" id="GO:0015036">
    <property type="term" value="F:disulfide oxidoreductase activity"/>
    <property type="evidence" value="ECO:0007669"/>
    <property type="project" value="UniProtKB-ARBA"/>
</dbReference>
<name>A0A512L860_9PROT</name>